<comment type="caution">
    <text evidence="1">The sequence shown here is derived from an EMBL/GenBank/DDBJ whole genome shotgun (WGS) entry which is preliminary data.</text>
</comment>
<organism evidence="1 2">
    <name type="scientific">Penicillium cataractarum</name>
    <dbReference type="NCBI Taxonomy" id="2100454"/>
    <lineage>
        <taxon>Eukaryota</taxon>
        <taxon>Fungi</taxon>
        <taxon>Dikarya</taxon>
        <taxon>Ascomycota</taxon>
        <taxon>Pezizomycotina</taxon>
        <taxon>Eurotiomycetes</taxon>
        <taxon>Eurotiomycetidae</taxon>
        <taxon>Eurotiales</taxon>
        <taxon>Aspergillaceae</taxon>
        <taxon>Penicillium</taxon>
    </lineage>
</organism>
<dbReference type="GeneID" id="81442662"/>
<proteinExistence type="predicted"/>
<sequence>MNGPRKVVHVDFSQWEYTRSAVQSVVSDLEWEDQRLELYVQRAQPVAKTASETSIDVVKDQVSDHEEQTLVLQATSQRLDPQINDSSCMI</sequence>
<gene>
    <name evidence="1" type="ORF">N7496_010570</name>
</gene>
<reference evidence="1" key="2">
    <citation type="journal article" date="2023" name="IMA Fungus">
        <title>Comparative genomic study of the Penicillium genus elucidates a diverse pangenome and 15 lateral gene transfer events.</title>
        <authorList>
            <person name="Petersen C."/>
            <person name="Sorensen T."/>
            <person name="Nielsen M.R."/>
            <person name="Sondergaard T.E."/>
            <person name="Sorensen J.L."/>
            <person name="Fitzpatrick D.A."/>
            <person name="Frisvad J.C."/>
            <person name="Nielsen K.L."/>
        </authorList>
    </citation>
    <scope>NUCLEOTIDE SEQUENCE</scope>
    <source>
        <strain evidence="1">IBT 29864</strain>
    </source>
</reference>
<evidence type="ECO:0000313" key="2">
    <source>
        <dbReference type="Proteomes" id="UP001147782"/>
    </source>
</evidence>
<reference evidence="1" key="1">
    <citation type="submission" date="2022-11" db="EMBL/GenBank/DDBJ databases">
        <authorList>
            <person name="Petersen C."/>
        </authorList>
    </citation>
    <scope>NUCLEOTIDE SEQUENCE</scope>
    <source>
        <strain evidence="1">IBT 29864</strain>
    </source>
</reference>
<accession>A0A9W9V105</accession>
<name>A0A9W9V105_9EURO</name>
<dbReference type="RefSeq" id="XP_056552483.1">
    <property type="nucleotide sequence ID" value="XM_056703483.1"/>
</dbReference>
<protein>
    <submittedName>
        <fullName evidence="1">Uncharacterized protein</fullName>
    </submittedName>
</protein>
<dbReference type="Proteomes" id="UP001147782">
    <property type="component" value="Unassembled WGS sequence"/>
</dbReference>
<dbReference type="EMBL" id="JAPZBS010000008">
    <property type="protein sequence ID" value="KAJ5364857.1"/>
    <property type="molecule type" value="Genomic_DNA"/>
</dbReference>
<evidence type="ECO:0000313" key="1">
    <source>
        <dbReference type="EMBL" id="KAJ5364857.1"/>
    </source>
</evidence>
<keyword evidence="2" id="KW-1185">Reference proteome</keyword>
<dbReference type="AlphaFoldDB" id="A0A9W9V105"/>